<dbReference type="STRING" id="865937.Gilli_3015"/>
<dbReference type="Proteomes" id="UP000003844">
    <property type="component" value="Unassembled WGS sequence"/>
</dbReference>
<dbReference type="HOGENOM" id="CLU_047373_0_3_10"/>
<dbReference type="PANTHER" id="PTHR11092:SF0">
    <property type="entry name" value="EPIMERASE FAMILY PROTEIN SDR39U1"/>
    <property type="match status" value="1"/>
</dbReference>
<evidence type="ECO:0000313" key="4">
    <source>
        <dbReference type="EMBL" id="EHQ03625.1"/>
    </source>
</evidence>
<dbReference type="InterPro" id="IPR036291">
    <property type="entry name" value="NAD(P)-bd_dom_sf"/>
</dbReference>
<reference evidence="5" key="1">
    <citation type="journal article" date="2012" name="Stand. Genomic Sci.">
        <title>Genome sequence of the Antarctic rhodopsins-containing flavobacterium Gillisia limnaea type strain (R-8282(T)).</title>
        <authorList>
            <person name="Riedel T."/>
            <person name="Held B."/>
            <person name="Nolan M."/>
            <person name="Lucas S."/>
            <person name="Lapidus A."/>
            <person name="Tice H."/>
            <person name="Del Rio T.G."/>
            <person name="Cheng J.F."/>
            <person name="Han C."/>
            <person name="Tapia R."/>
            <person name="Goodwin L.A."/>
            <person name="Pitluck S."/>
            <person name="Liolios K."/>
            <person name="Mavromatis K."/>
            <person name="Pagani I."/>
            <person name="Ivanova N."/>
            <person name="Mikhailova N."/>
            <person name="Pati A."/>
            <person name="Chen A."/>
            <person name="Palaniappan K."/>
            <person name="Land M."/>
            <person name="Rohde M."/>
            <person name="Tindall B.J."/>
            <person name="Detter J.C."/>
            <person name="Goker M."/>
            <person name="Bristow J."/>
            <person name="Eisen J.A."/>
            <person name="Markowitz V."/>
            <person name="Hugenholtz P."/>
            <person name="Kyrpides N.C."/>
            <person name="Klenk H.P."/>
            <person name="Woyke T."/>
        </authorList>
    </citation>
    <scope>NUCLEOTIDE SEQUENCE [LARGE SCALE GENOMIC DNA]</scope>
    <source>
        <strain evidence="5">DSM 15749 / LMG 21470 / R-8282</strain>
    </source>
</reference>
<dbReference type="InterPro" id="IPR001509">
    <property type="entry name" value="Epimerase_deHydtase"/>
</dbReference>
<feature type="domain" description="DUF1731" evidence="3">
    <location>
        <begin position="253"/>
        <end position="299"/>
    </location>
</feature>
<dbReference type="EMBL" id="JH594606">
    <property type="protein sequence ID" value="EHQ03625.1"/>
    <property type="molecule type" value="Genomic_DNA"/>
</dbReference>
<protein>
    <recommendedName>
        <fullName evidence="6">TIGR01777 family protein</fullName>
    </recommendedName>
</protein>
<name>H2BSN9_GILLR</name>
<evidence type="ECO:0000259" key="2">
    <source>
        <dbReference type="Pfam" id="PF01370"/>
    </source>
</evidence>
<dbReference type="Pfam" id="PF01370">
    <property type="entry name" value="Epimerase"/>
    <property type="match status" value="1"/>
</dbReference>
<dbReference type="OrthoDB" id="9801773at2"/>
<dbReference type="RefSeq" id="WP_006989931.1">
    <property type="nucleotide sequence ID" value="NZ_JH594606.1"/>
</dbReference>
<dbReference type="PANTHER" id="PTHR11092">
    <property type="entry name" value="SUGAR NUCLEOTIDE EPIMERASE RELATED"/>
    <property type="match status" value="1"/>
</dbReference>
<dbReference type="Pfam" id="PF08338">
    <property type="entry name" value="DUF1731"/>
    <property type="match status" value="1"/>
</dbReference>
<feature type="domain" description="NAD-dependent epimerase/dehydratase" evidence="2">
    <location>
        <begin position="3"/>
        <end position="133"/>
    </location>
</feature>
<organism evidence="4 5">
    <name type="scientific">Gillisia limnaea (strain DSM 15749 / LMG 21470 / R-8282)</name>
    <dbReference type="NCBI Taxonomy" id="865937"/>
    <lineage>
        <taxon>Bacteria</taxon>
        <taxon>Pseudomonadati</taxon>
        <taxon>Bacteroidota</taxon>
        <taxon>Flavobacteriia</taxon>
        <taxon>Flavobacteriales</taxon>
        <taxon>Flavobacteriaceae</taxon>
        <taxon>Gillisia</taxon>
    </lineage>
</organism>
<evidence type="ECO:0000256" key="1">
    <source>
        <dbReference type="ARBA" id="ARBA00009353"/>
    </source>
</evidence>
<dbReference type="SUPFAM" id="SSF51735">
    <property type="entry name" value="NAD(P)-binding Rossmann-fold domains"/>
    <property type="match status" value="1"/>
</dbReference>
<dbReference type="eggNOG" id="COG1090">
    <property type="taxonomic scope" value="Bacteria"/>
</dbReference>
<dbReference type="InterPro" id="IPR013549">
    <property type="entry name" value="DUF1731"/>
</dbReference>
<dbReference type="AlphaFoldDB" id="H2BSN9"/>
<accession>H2BSN9</accession>
<dbReference type="Gene3D" id="3.40.50.720">
    <property type="entry name" value="NAD(P)-binding Rossmann-like Domain"/>
    <property type="match status" value="1"/>
</dbReference>
<evidence type="ECO:0000259" key="3">
    <source>
        <dbReference type="Pfam" id="PF08338"/>
    </source>
</evidence>
<dbReference type="NCBIfam" id="TIGR01777">
    <property type="entry name" value="yfcH"/>
    <property type="match status" value="1"/>
</dbReference>
<proteinExistence type="inferred from homology"/>
<gene>
    <name evidence="4" type="ORF">Gilli_3015</name>
</gene>
<evidence type="ECO:0000313" key="5">
    <source>
        <dbReference type="Proteomes" id="UP000003844"/>
    </source>
</evidence>
<comment type="similarity">
    <text evidence="1">Belongs to the NAD(P)-dependent epimerase/dehydratase family. SDR39U1 subfamily.</text>
</comment>
<evidence type="ECO:0008006" key="6">
    <source>
        <dbReference type="Google" id="ProtNLM"/>
    </source>
</evidence>
<keyword evidence="5" id="KW-1185">Reference proteome</keyword>
<dbReference type="InterPro" id="IPR010099">
    <property type="entry name" value="SDR39U1"/>
</dbReference>
<sequence length="300" mass="33250">MRILITGATGLVGSHITQLCKEKGIAVNYLTTSKEKIKDQPQNQGFFWNPEAGEIDEACFKDINAIIHLAGASVAKRWTSSYKKEIIESRVNSAALLHRTIQNLNFKIPHFISASAIGIYSSSYEKLYFEEDTAVDDSFLGEVVVRWEKAADEFAQLGMEVSKIRIGLVLAKEGGALPKMKDPVSFNLGAAFGSGRQWQSWIHVDDLAGIFLHVLENKLPGVYNGVAPNPVTNKELMEEIAGRLDKSIWLPNIPEVALKLSLGEMSRVLLASQRVSSDKIEKAGYEFKFKNLPKALEDLL</sequence>